<dbReference type="InterPro" id="IPR052161">
    <property type="entry name" value="Mycobact_Acyl-CoA_DH"/>
</dbReference>
<evidence type="ECO:0000313" key="10">
    <source>
        <dbReference type="EMBL" id="MFC3226588.1"/>
    </source>
</evidence>
<dbReference type="PANTHER" id="PTHR43292">
    <property type="entry name" value="ACYL-COA DEHYDROGENASE"/>
    <property type="match status" value="1"/>
</dbReference>
<dbReference type="InterPro" id="IPR036250">
    <property type="entry name" value="AcylCo_DH-like_C"/>
</dbReference>
<dbReference type="RefSeq" id="WP_379898628.1">
    <property type="nucleotide sequence ID" value="NZ_JBHRTR010000015.1"/>
</dbReference>
<dbReference type="Gene3D" id="1.10.540.10">
    <property type="entry name" value="Acyl-CoA dehydrogenase/oxidase, N-terminal domain"/>
    <property type="match status" value="1"/>
</dbReference>
<evidence type="ECO:0000259" key="8">
    <source>
        <dbReference type="Pfam" id="PF02770"/>
    </source>
</evidence>
<dbReference type="InterPro" id="IPR013786">
    <property type="entry name" value="AcylCoA_DH/ox_N"/>
</dbReference>
<reference evidence="11" key="1">
    <citation type="journal article" date="2019" name="Int. J. Syst. Evol. Microbiol.">
        <title>The Global Catalogue of Microorganisms (GCM) 10K type strain sequencing project: providing services to taxonomists for standard genome sequencing and annotation.</title>
        <authorList>
            <consortium name="The Broad Institute Genomics Platform"/>
            <consortium name="The Broad Institute Genome Sequencing Center for Infectious Disease"/>
            <person name="Wu L."/>
            <person name="Ma J."/>
        </authorList>
    </citation>
    <scope>NUCLEOTIDE SEQUENCE [LARGE SCALE GENOMIC DNA]</scope>
    <source>
        <strain evidence="11">KCTC 42964</strain>
    </source>
</reference>
<evidence type="ECO:0000256" key="4">
    <source>
        <dbReference type="ARBA" id="ARBA00022827"/>
    </source>
</evidence>
<organism evidence="10 11">
    <name type="scientific">Marinibaculum pumilum</name>
    <dbReference type="NCBI Taxonomy" id="1766165"/>
    <lineage>
        <taxon>Bacteria</taxon>
        <taxon>Pseudomonadati</taxon>
        <taxon>Pseudomonadota</taxon>
        <taxon>Alphaproteobacteria</taxon>
        <taxon>Rhodospirillales</taxon>
        <taxon>Rhodospirillaceae</taxon>
        <taxon>Marinibaculum</taxon>
    </lineage>
</organism>
<comment type="similarity">
    <text evidence="2 6">Belongs to the acyl-CoA dehydrogenase family.</text>
</comment>
<dbReference type="InterPro" id="IPR009100">
    <property type="entry name" value="AcylCoA_DH/oxidase_NM_dom_sf"/>
</dbReference>
<accession>A0ABV7KW49</accession>
<evidence type="ECO:0000313" key="11">
    <source>
        <dbReference type="Proteomes" id="UP001595528"/>
    </source>
</evidence>
<dbReference type="SUPFAM" id="SSF47203">
    <property type="entry name" value="Acyl-CoA dehydrogenase C-terminal domain-like"/>
    <property type="match status" value="1"/>
</dbReference>
<dbReference type="InterPro" id="IPR009075">
    <property type="entry name" value="AcylCo_DH/oxidase_C"/>
</dbReference>
<dbReference type="Proteomes" id="UP001595528">
    <property type="component" value="Unassembled WGS sequence"/>
</dbReference>
<evidence type="ECO:0000256" key="6">
    <source>
        <dbReference type="RuleBase" id="RU362125"/>
    </source>
</evidence>
<evidence type="ECO:0000256" key="5">
    <source>
        <dbReference type="ARBA" id="ARBA00023002"/>
    </source>
</evidence>
<evidence type="ECO:0000256" key="3">
    <source>
        <dbReference type="ARBA" id="ARBA00022630"/>
    </source>
</evidence>
<evidence type="ECO:0000256" key="1">
    <source>
        <dbReference type="ARBA" id="ARBA00001974"/>
    </source>
</evidence>
<keyword evidence="4 6" id="KW-0274">FAD</keyword>
<dbReference type="Pfam" id="PF02771">
    <property type="entry name" value="Acyl-CoA_dh_N"/>
    <property type="match status" value="1"/>
</dbReference>
<keyword evidence="3 6" id="KW-0285">Flavoprotein</keyword>
<dbReference type="InterPro" id="IPR006091">
    <property type="entry name" value="Acyl-CoA_Oxase/DH_mid-dom"/>
</dbReference>
<dbReference type="Gene3D" id="1.20.140.10">
    <property type="entry name" value="Butyryl-CoA Dehydrogenase, subunit A, domain 3"/>
    <property type="match status" value="1"/>
</dbReference>
<feature type="domain" description="Acyl-CoA oxidase/dehydrogenase middle" evidence="8">
    <location>
        <begin position="108"/>
        <end position="203"/>
    </location>
</feature>
<dbReference type="SUPFAM" id="SSF56645">
    <property type="entry name" value="Acyl-CoA dehydrogenase NM domain-like"/>
    <property type="match status" value="1"/>
</dbReference>
<evidence type="ECO:0000259" key="7">
    <source>
        <dbReference type="Pfam" id="PF00441"/>
    </source>
</evidence>
<keyword evidence="5 6" id="KW-0560">Oxidoreductase</keyword>
<comment type="caution">
    <text evidence="10">The sequence shown here is derived from an EMBL/GenBank/DDBJ whole genome shotgun (WGS) entry which is preliminary data.</text>
</comment>
<dbReference type="Pfam" id="PF00441">
    <property type="entry name" value="Acyl-CoA_dh_1"/>
    <property type="match status" value="1"/>
</dbReference>
<keyword evidence="11" id="KW-1185">Reference proteome</keyword>
<evidence type="ECO:0000259" key="9">
    <source>
        <dbReference type="Pfam" id="PF02771"/>
    </source>
</evidence>
<dbReference type="InterPro" id="IPR046373">
    <property type="entry name" value="Acyl-CoA_Oxase/DH_mid-dom_sf"/>
</dbReference>
<feature type="domain" description="Acyl-CoA dehydrogenase/oxidase N-terminal" evidence="9">
    <location>
        <begin position="22"/>
        <end position="102"/>
    </location>
</feature>
<dbReference type="PANTHER" id="PTHR43292:SF4">
    <property type="entry name" value="ACYL-COA DEHYDROGENASE FADE34"/>
    <property type="match status" value="1"/>
</dbReference>
<comment type="cofactor">
    <cofactor evidence="1 6">
        <name>FAD</name>
        <dbReference type="ChEBI" id="CHEBI:57692"/>
    </cofactor>
</comment>
<name>A0ABV7KW49_9PROT</name>
<gene>
    <name evidence="10" type="ORF">ACFOGJ_05060</name>
</gene>
<evidence type="ECO:0000256" key="2">
    <source>
        <dbReference type="ARBA" id="ARBA00009347"/>
    </source>
</evidence>
<feature type="domain" description="Acyl-CoA dehydrogenase/oxidase C-terminal" evidence="7">
    <location>
        <begin position="215"/>
        <end position="374"/>
    </location>
</feature>
<protein>
    <submittedName>
        <fullName evidence="10">Acyl-CoA dehydrogenase family protein</fullName>
    </submittedName>
</protein>
<sequence>MDFTLPGEDDPRRIEIRAWLAAHPKASYAQLAGRGLTAPNWPAPWGLSAGPEEVLIIDEELHRAGITHPHLVNPIGVNQCGQSLLTWGTEAQRQRFLPPALACEEIWCMLFSEPSGGSDLGALRTAARREGDHYVISGQKIWNSLAHKATVGVLIARTDAGKPKHRGLSVFLIDMKSPGITVRPITDMTGAEPEYNEVFLDDVRVPADRLLGSEGDGWRIVMEQLQTERQGMTMPGAVWGSGPTARELVDGLIASGRIRDPAIRDQAARLYVEGELLRLLTYRHMSNKINGKPAGFEGNLGKMMAAPHGQRLSDLAKRSAGPAGMIDGADDLPLAEKDYGLFDSWDYAYWFAPAATLGVGTQEILKNAVAERILGLPRDTDPTAALPFNEAGRQRPKVA</sequence>
<dbReference type="EMBL" id="JBHRTR010000015">
    <property type="protein sequence ID" value="MFC3226588.1"/>
    <property type="molecule type" value="Genomic_DNA"/>
</dbReference>
<dbReference type="InterPro" id="IPR037069">
    <property type="entry name" value="AcylCoA_DH/ox_N_sf"/>
</dbReference>
<dbReference type="Gene3D" id="2.40.110.10">
    <property type="entry name" value="Butyryl-CoA Dehydrogenase, subunit A, domain 2"/>
    <property type="match status" value="1"/>
</dbReference>
<dbReference type="Pfam" id="PF02770">
    <property type="entry name" value="Acyl-CoA_dh_M"/>
    <property type="match status" value="1"/>
</dbReference>
<proteinExistence type="inferred from homology"/>